<dbReference type="CDD" id="cd06225">
    <property type="entry name" value="HAMP"/>
    <property type="match status" value="1"/>
</dbReference>
<dbReference type="Pfam" id="PF00672">
    <property type="entry name" value="HAMP"/>
    <property type="match status" value="1"/>
</dbReference>
<dbReference type="PANTHER" id="PTHR32089">
    <property type="entry name" value="METHYL-ACCEPTING CHEMOTAXIS PROTEIN MCPB"/>
    <property type="match status" value="1"/>
</dbReference>
<keyword evidence="5" id="KW-1133">Transmembrane helix</keyword>
<sequence>MEESSSKRPLSFTLSIHAKLLLINLTLLVCVGLYAFYEQYSFSHFESLEHAAAENLQASVDLLMLRRYEKDFLARKDMKYLQQFDSVFEELSQRFLNLNNLLKFHNLHLEQKTTQIADALDQYRQQFHLLVNQVNKIEGDQFSDSHKAQLERSRKKLKIAASVHDSFGLEVELLELLEKDYQYLANSTNETGEALSDAVYRFSTSEHIPNILKPALEQYQQDVESLISATKLLGHSENIGLRGKLRKNVHSVESSIQQLQTEISDVIELRSDQIRTQLIIFGCTIVVLLSVLLFIIGRSILNPIAAINTLMKDIASGDGDLTVRMNAKGDDELAQLANSFDKFISQLHANIQDVAKVMSVLSESSANSKTSALQSMGNAEQQKVQSESVATAINELVMTSNEITSNIECAASNAEIMKKEAKEALNVTHSTSERIQSLSSNISDSQTLIMRLAEQSKEINQVIIAIQNIAEQTNLLALNAAIEAARAGEYGRGFSVVADEVRQLSLMTNNSTHQIETTIKELTSGIQDTVAQMASSIEMADNTKETTHMVVSAIDAMCNRISEMSDMYTQIATASEEQSMVSAEIDRNITEIAQLAGNTHQIVSGSVQCSEQVSHVSQKLEKIVAQFKY</sequence>
<keyword evidence="5" id="KW-0472">Membrane</keyword>
<dbReference type="SMART" id="SM00304">
    <property type="entry name" value="HAMP"/>
    <property type="match status" value="1"/>
</dbReference>
<protein>
    <submittedName>
        <fullName evidence="8">Methyl-accepting chemotaxis protein</fullName>
    </submittedName>
</protein>
<comment type="similarity">
    <text evidence="3">Belongs to the methyl-accepting chemotaxis (MCP) protein family.</text>
</comment>
<reference evidence="9" key="1">
    <citation type="journal article" date="2019" name="Int. J. Syst. Evol. Microbiol.">
        <title>The Global Catalogue of Microorganisms (GCM) 10K type strain sequencing project: providing services to taxonomists for standard genome sequencing and annotation.</title>
        <authorList>
            <consortium name="The Broad Institute Genomics Platform"/>
            <consortium name="The Broad Institute Genome Sequencing Center for Infectious Disease"/>
            <person name="Wu L."/>
            <person name="Ma J."/>
        </authorList>
    </citation>
    <scope>NUCLEOTIDE SEQUENCE [LARGE SCALE GENOMIC DNA]</scope>
    <source>
        <strain evidence="9">NBRC 108723</strain>
    </source>
</reference>
<evidence type="ECO:0000256" key="4">
    <source>
        <dbReference type="PROSITE-ProRule" id="PRU00284"/>
    </source>
</evidence>
<keyword evidence="2 4" id="KW-0807">Transducer</keyword>
<feature type="domain" description="Methyl-accepting transducer" evidence="6">
    <location>
        <begin position="357"/>
        <end position="593"/>
    </location>
</feature>
<dbReference type="Gene3D" id="6.10.340.10">
    <property type="match status" value="1"/>
</dbReference>
<evidence type="ECO:0000259" key="7">
    <source>
        <dbReference type="PROSITE" id="PS50885"/>
    </source>
</evidence>
<organism evidence="8 9">
    <name type="scientific">Vibrio zhanjiangensis</name>
    <dbReference type="NCBI Taxonomy" id="1046128"/>
    <lineage>
        <taxon>Bacteria</taxon>
        <taxon>Pseudomonadati</taxon>
        <taxon>Pseudomonadota</taxon>
        <taxon>Gammaproteobacteria</taxon>
        <taxon>Vibrionales</taxon>
        <taxon>Vibrionaceae</taxon>
        <taxon>Vibrio</taxon>
    </lineage>
</organism>
<feature type="transmembrane region" description="Helical" evidence="5">
    <location>
        <begin position="278"/>
        <end position="301"/>
    </location>
</feature>
<dbReference type="Gene3D" id="1.10.287.950">
    <property type="entry name" value="Methyl-accepting chemotaxis protein"/>
    <property type="match status" value="1"/>
</dbReference>
<evidence type="ECO:0000259" key="6">
    <source>
        <dbReference type="PROSITE" id="PS50111"/>
    </source>
</evidence>
<dbReference type="PROSITE" id="PS50111">
    <property type="entry name" value="CHEMOTAXIS_TRANSDUC_2"/>
    <property type="match status" value="1"/>
</dbReference>
<gene>
    <name evidence="8" type="ORF">GCM10007938_37360</name>
</gene>
<keyword evidence="9" id="KW-1185">Reference proteome</keyword>
<evidence type="ECO:0000313" key="9">
    <source>
        <dbReference type="Proteomes" id="UP001157138"/>
    </source>
</evidence>
<comment type="subcellular location">
    <subcellularLocation>
        <location evidence="1">Membrane</location>
    </subcellularLocation>
</comment>
<dbReference type="PROSITE" id="PS50885">
    <property type="entry name" value="HAMP"/>
    <property type="match status" value="1"/>
</dbReference>
<evidence type="ECO:0000313" key="8">
    <source>
        <dbReference type="EMBL" id="GLT19953.1"/>
    </source>
</evidence>
<dbReference type="PANTHER" id="PTHR32089:SF33">
    <property type="entry name" value="TOXIN COREGULATED PILUS BIOSYNTHESIS PROTEIN I"/>
    <property type="match status" value="1"/>
</dbReference>
<feature type="transmembrane region" description="Helical" evidence="5">
    <location>
        <begin position="20"/>
        <end position="37"/>
    </location>
</feature>
<accession>A0ABQ6F382</accession>
<evidence type="ECO:0000256" key="1">
    <source>
        <dbReference type="ARBA" id="ARBA00004370"/>
    </source>
</evidence>
<dbReference type="InterPro" id="IPR003660">
    <property type="entry name" value="HAMP_dom"/>
</dbReference>
<dbReference type="Pfam" id="PF00015">
    <property type="entry name" value="MCPsignal"/>
    <property type="match status" value="1"/>
</dbReference>
<proteinExistence type="inferred from homology"/>
<evidence type="ECO:0000256" key="2">
    <source>
        <dbReference type="ARBA" id="ARBA00023224"/>
    </source>
</evidence>
<dbReference type="InterPro" id="IPR004089">
    <property type="entry name" value="MCPsignal_dom"/>
</dbReference>
<evidence type="ECO:0000256" key="3">
    <source>
        <dbReference type="ARBA" id="ARBA00029447"/>
    </source>
</evidence>
<comment type="caution">
    <text evidence="8">The sequence shown here is derived from an EMBL/GenBank/DDBJ whole genome shotgun (WGS) entry which is preliminary data.</text>
</comment>
<dbReference type="RefSeq" id="WP_284193789.1">
    <property type="nucleotide sequence ID" value="NZ_BSPW01000089.1"/>
</dbReference>
<dbReference type="SMART" id="SM00283">
    <property type="entry name" value="MA"/>
    <property type="match status" value="1"/>
</dbReference>
<evidence type="ECO:0000256" key="5">
    <source>
        <dbReference type="SAM" id="Phobius"/>
    </source>
</evidence>
<dbReference type="SUPFAM" id="SSF58104">
    <property type="entry name" value="Methyl-accepting chemotaxis protein (MCP) signaling domain"/>
    <property type="match status" value="1"/>
</dbReference>
<name>A0ABQ6F382_9VIBR</name>
<dbReference type="Proteomes" id="UP001157138">
    <property type="component" value="Unassembled WGS sequence"/>
</dbReference>
<dbReference type="EMBL" id="BSPW01000089">
    <property type="protein sequence ID" value="GLT19953.1"/>
    <property type="molecule type" value="Genomic_DNA"/>
</dbReference>
<feature type="domain" description="HAMP" evidence="7">
    <location>
        <begin position="298"/>
        <end position="352"/>
    </location>
</feature>
<keyword evidence="5" id="KW-0812">Transmembrane</keyword>